<dbReference type="EMBL" id="CP068073">
    <property type="protein sequence ID" value="QQS81789.1"/>
    <property type="molecule type" value="Genomic_DNA"/>
</dbReference>
<gene>
    <name evidence="2" type="ORF">EIG99_12915</name>
    <name evidence="1" type="ORF">I6J05_07595</name>
</gene>
<dbReference type="KEGG" id="scv:A4G25_10880"/>
<keyword evidence="4" id="KW-1185">Reference proteome</keyword>
<dbReference type="EMBL" id="RQTE01000373">
    <property type="protein sequence ID" value="RZH99954.1"/>
    <property type="molecule type" value="Genomic_DNA"/>
</dbReference>
<accession>A0A143PD11</accession>
<dbReference type="RefSeq" id="WP_052766737.1">
    <property type="nucleotide sequence ID" value="NZ_CP015114.1"/>
</dbReference>
<dbReference type="AlphaFoldDB" id="A0A143PD11"/>
<evidence type="ECO:0000313" key="1">
    <source>
        <dbReference type="EMBL" id="QQS81789.1"/>
    </source>
</evidence>
<evidence type="ECO:0000313" key="3">
    <source>
        <dbReference type="Proteomes" id="UP000293854"/>
    </source>
</evidence>
<reference evidence="1 4" key="2">
    <citation type="submission" date="2021-01" db="EMBL/GenBank/DDBJ databases">
        <title>FDA dAtabase for Regulatory Grade micrObial Sequences (FDA-ARGOS): Supporting development and validation of Infectious Disease Dx tests.</title>
        <authorList>
            <person name="Sproer C."/>
            <person name="Gronow S."/>
            <person name="Severitt S."/>
            <person name="Schroder I."/>
            <person name="Tallon L."/>
            <person name="Sadzewicz L."/>
            <person name="Zhao X."/>
            <person name="Boylan J."/>
            <person name="Ott S."/>
            <person name="Bowen H."/>
            <person name="Vavikolanu K."/>
            <person name="Mehta A."/>
            <person name="Aluvathingal J."/>
            <person name="Nadendla S."/>
            <person name="Lowell S."/>
            <person name="Myers T."/>
            <person name="Yan Y."/>
            <person name="Sichtig H."/>
        </authorList>
    </citation>
    <scope>NUCLEOTIDE SEQUENCE [LARGE SCALE GENOMIC DNA]</scope>
    <source>
        <strain evidence="1 4">FDAARGOS_1148</strain>
    </source>
</reference>
<proteinExistence type="predicted"/>
<dbReference type="Proteomes" id="UP000293854">
    <property type="component" value="Unassembled WGS sequence"/>
</dbReference>
<organism evidence="2 3">
    <name type="scientific">Staphylococcus condimenti</name>
    <dbReference type="NCBI Taxonomy" id="70255"/>
    <lineage>
        <taxon>Bacteria</taxon>
        <taxon>Bacillati</taxon>
        <taxon>Bacillota</taxon>
        <taxon>Bacilli</taxon>
        <taxon>Bacillales</taxon>
        <taxon>Staphylococcaceae</taxon>
        <taxon>Staphylococcus</taxon>
    </lineage>
</organism>
<evidence type="ECO:0000313" key="2">
    <source>
        <dbReference type="EMBL" id="RZH99954.1"/>
    </source>
</evidence>
<dbReference type="OrthoDB" id="2399823at2"/>
<reference evidence="2 3" key="1">
    <citation type="submission" date="2018-11" db="EMBL/GenBank/DDBJ databases">
        <title>Genomic profiling of Staphylococcus species from a Poultry farm system in KwaZulu-Natal, South Africa.</title>
        <authorList>
            <person name="Amoako D.G."/>
            <person name="Somboro A.M."/>
            <person name="Abia A.L.K."/>
            <person name="Bester L.A."/>
            <person name="Essack S.Y."/>
        </authorList>
    </citation>
    <scope>NUCLEOTIDE SEQUENCE [LARGE SCALE GENOMIC DNA]</scope>
    <source>
        <strain evidence="2 3">SA11</strain>
    </source>
</reference>
<dbReference type="GeneID" id="93725858"/>
<sequence>MTQLFQDEIRITLYDLSDEVKMELSELNQSDENITRGPDHKLFERGILLGYLQGRRQMIHAIEELLNQSVSDEVFKSELADIASQIESDLTSEQDTQYSLNNELIWTPEKIYQSALALSHNYELQGKRYIVKSIGAKIKEIHLEGE</sequence>
<evidence type="ECO:0000313" key="4">
    <source>
        <dbReference type="Proteomes" id="UP000595942"/>
    </source>
</evidence>
<name>A0A143PD11_9STAP</name>
<dbReference type="Proteomes" id="UP000595942">
    <property type="component" value="Chromosome"/>
</dbReference>
<protein>
    <submittedName>
        <fullName evidence="2">Uncharacterized protein</fullName>
    </submittedName>
</protein>